<dbReference type="EMBL" id="CP098251">
    <property type="protein sequence ID" value="WAV90518.1"/>
    <property type="molecule type" value="Genomic_DNA"/>
</dbReference>
<protein>
    <submittedName>
        <fullName evidence="1">Uncharacterized protein</fullName>
    </submittedName>
</protein>
<gene>
    <name evidence="1" type="ORF">NB646_06495</name>
</gene>
<proteinExistence type="predicted"/>
<name>A0A9E9LC09_9BURK</name>
<evidence type="ECO:0000313" key="1">
    <source>
        <dbReference type="EMBL" id="WAV90518.1"/>
    </source>
</evidence>
<dbReference type="AlphaFoldDB" id="A0A9E9LC09"/>
<accession>A0A9E9LC09</accession>
<reference evidence="1" key="1">
    <citation type="journal article" date="2022" name="Front. Microbiol.">
        <title>New perspectives on an old grouping: The genomic and phenotypic variability of Oxalobacter formigenes and the implications for calcium oxalate stone prevention.</title>
        <authorList>
            <person name="Chmiel J.A."/>
            <person name="Carr C."/>
            <person name="Stuivenberg G.A."/>
            <person name="Venema R."/>
            <person name="Chanyi R.M."/>
            <person name="Al K.F."/>
            <person name="Giguere D."/>
            <person name="Say H."/>
            <person name="Akouris P.P."/>
            <person name="Dominguez Romero S.A."/>
            <person name="Kwong A."/>
            <person name="Tai V."/>
            <person name="Koval S.F."/>
            <person name="Razvi H."/>
            <person name="Bjazevic J."/>
            <person name="Burton J.P."/>
        </authorList>
    </citation>
    <scope>NUCLEOTIDE SEQUENCE</scope>
    <source>
        <strain evidence="1">OxK</strain>
    </source>
</reference>
<sequence>MPDTTRVYACPGNTLRRRDKLCFIVEICFPIPQKAGMPVRHNPAVAIFPAGDELSVP</sequence>
<dbReference type="Proteomes" id="UP001164819">
    <property type="component" value="Chromosome"/>
</dbReference>
<dbReference type="RefSeq" id="WP_269315566.1">
    <property type="nucleotide sequence ID" value="NZ_CP098251.1"/>
</dbReference>
<organism evidence="1">
    <name type="scientific">Oxalobacter aliiformigenes</name>
    <dbReference type="NCBI Taxonomy" id="2946593"/>
    <lineage>
        <taxon>Bacteria</taxon>
        <taxon>Pseudomonadati</taxon>
        <taxon>Pseudomonadota</taxon>
        <taxon>Betaproteobacteria</taxon>
        <taxon>Burkholderiales</taxon>
        <taxon>Oxalobacteraceae</taxon>
        <taxon>Oxalobacter</taxon>
    </lineage>
</organism>